<organism evidence="1 2">
    <name type="scientific">Tahibacter amnicola</name>
    <dbReference type="NCBI Taxonomy" id="2976241"/>
    <lineage>
        <taxon>Bacteria</taxon>
        <taxon>Pseudomonadati</taxon>
        <taxon>Pseudomonadota</taxon>
        <taxon>Gammaproteobacteria</taxon>
        <taxon>Lysobacterales</taxon>
        <taxon>Rhodanobacteraceae</taxon>
        <taxon>Tahibacter</taxon>
    </lineage>
</organism>
<dbReference type="RefSeq" id="WP_261692909.1">
    <property type="nucleotide sequence ID" value="NZ_CP104694.1"/>
</dbReference>
<evidence type="ECO:0000313" key="2">
    <source>
        <dbReference type="Proteomes" id="UP001064632"/>
    </source>
</evidence>
<proteinExistence type="predicted"/>
<gene>
    <name evidence="1" type="ORF">N4264_14230</name>
</gene>
<accession>A0ABY6B7E3</accession>
<evidence type="ECO:0000313" key="1">
    <source>
        <dbReference type="EMBL" id="UXI65914.1"/>
    </source>
</evidence>
<name>A0ABY6B7E3_9GAMM</name>
<reference evidence="1" key="1">
    <citation type="submission" date="2022-09" db="EMBL/GenBank/DDBJ databases">
        <title>Tahibacter sp. nov., isolated from a fresh water.</title>
        <authorList>
            <person name="Baek J.H."/>
            <person name="Lee J.K."/>
            <person name="Kim J.M."/>
            <person name="Jeon C.O."/>
        </authorList>
    </citation>
    <scope>NUCLEOTIDE SEQUENCE</scope>
    <source>
        <strain evidence="1">W38</strain>
    </source>
</reference>
<keyword evidence="2" id="KW-1185">Reference proteome</keyword>
<protein>
    <submittedName>
        <fullName evidence="1">Uncharacterized protein</fullName>
    </submittedName>
</protein>
<dbReference type="EMBL" id="CP104694">
    <property type="protein sequence ID" value="UXI65914.1"/>
    <property type="molecule type" value="Genomic_DNA"/>
</dbReference>
<dbReference type="Proteomes" id="UP001064632">
    <property type="component" value="Chromosome"/>
</dbReference>
<sequence>MRSTTAAACFGGHAAFSRTRAAQSCNAAGLRATACPGNLHGWRIFALRRNEDVYQRGSYLDVRWVALRGPHYSEEALDFATGR</sequence>